<feature type="transmembrane region" description="Helical" evidence="11">
    <location>
        <begin position="148"/>
        <end position="169"/>
    </location>
</feature>
<reference evidence="13 14" key="1">
    <citation type="submission" date="2018-05" db="EMBL/GenBank/DDBJ databases">
        <title>Draft genome of Methanospirillum lacunae Ki8-1.</title>
        <authorList>
            <person name="Dueholm M.S."/>
            <person name="Nielsen P.H."/>
            <person name="Bakmann L.F."/>
            <person name="Otzen D.E."/>
        </authorList>
    </citation>
    <scope>NUCLEOTIDE SEQUENCE [LARGE SCALE GENOMIC DNA]</scope>
    <source>
        <strain evidence="13 14">Ki8-1</strain>
    </source>
</reference>
<dbReference type="InterPro" id="IPR001915">
    <property type="entry name" value="Peptidase_M48"/>
</dbReference>
<dbReference type="EMBL" id="QGMY01000001">
    <property type="protein sequence ID" value="PWR74747.1"/>
    <property type="molecule type" value="Genomic_DNA"/>
</dbReference>
<comment type="cofactor">
    <cofactor evidence="11">
        <name>Zn(2+)</name>
        <dbReference type="ChEBI" id="CHEBI:29105"/>
    </cofactor>
    <text evidence="11">Binds 1 zinc ion per subunit.</text>
</comment>
<dbReference type="OrthoDB" id="28389at2157"/>
<keyword evidence="14" id="KW-1185">Reference proteome</keyword>
<keyword evidence="2 11" id="KW-1003">Cell membrane</keyword>
<dbReference type="GO" id="GO:0006508">
    <property type="term" value="P:proteolysis"/>
    <property type="evidence" value="ECO:0007669"/>
    <property type="project" value="UniProtKB-KW"/>
</dbReference>
<evidence type="ECO:0000256" key="3">
    <source>
        <dbReference type="ARBA" id="ARBA00022670"/>
    </source>
</evidence>
<evidence type="ECO:0000256" key="7">
    <source>
        <dbReference type="ARBA" id="ARBA00022833"/>
    </source>
</evidence>
<feature type="transmembrane region" description="Helical" evidence="11">
    <location>
        <begin position="181"/>
        <end position="205"/>
    </location>
</feature>
<accession>A0A2V2NEE2</accession>
<comment type="caution">
    <text evidence="13">The sequence shown here is derived from an EMBL/GenBank/DDBJ whole genome shotgun (WGS) entry which is preliminary data.</text>
</comment>
<feature type="transmembrane region" description="Helical" evidence="11">
    <location>
        <begin position="38"/>
        <end position="55"/>
    </location>
</feature>
<feature type="binding site" evidence="11">
    <location>
        <position position="210"/>
    </location>
    <ligand>
        <name>Zn(2+)</name>
        <dbReference type="ChEBI" id="CHEBI:29105"/>
        <note>catalytic</note>
    </ligand>
</feature>
<proteinExistence type="inferred from homology"/>
<comment type="subcellular location">
    <subcellularLocation>
        <location evidence="11">Cell membrane</location>
        <topology evidence="11">Multi-pass membrane protein</topology>
    </subcellularLocation>
</comment>
<dbReference type="Gene3D" id="3.30.2010.10">
    <property type="entry name" value="Metalloproteases ('zincins'), catalytic domain"/>
    <property type="match status" value="1"/>
</dbReference>
<gene>
    <name evidence="11" type="primary">htpX</name>
    <name evidence="13" type="ORF">DK846_00060</name>
</gene>
<evidence type="ECO:0000256" key="11">
    <source>
        <dbReference type="HAMAP-Rule" id="MF_00188"/>
    </source>
</evidence>
<comment type="similarity">
    <text evidence="1 11">Belongs to the peptidase M48B family.</text>
</comment>
<dbReference type="PANTHER" id="PTHR43221:SF2">
    <property type="entry name" value="PROTEASE HTPX HOMOLOG"/>
    <property type="match status" value="1"/>
</dbReference>
<feature type="active site" evidence="11">
    <location>
        <position position="139"/>
    </location>
</feature>
<dbReference type="GeneID" id="97548892"/>
<feature type="domain" description="Peptidase M48" evidence="12">
    <location>
        <begin position="73"/>
        <end position="286"/>
    </location>
</feature>
<keyword evidence="8 11" id="KW-1133">Transmembrane helix</keyword>
<evidence type="ECO:0000256" key="1">
    <source>
        <dbReference type="ARBA" id="ARBA00009779"/>
    </source>
</evidence>
<dbReference type="NCBIfam" id="NF002669">
    <property type="entry name" value="PRK02391.1"/>
    <property type="match status" value="1"/>
</dbReference>
<feature type="binding site" evidence="11">
    <location>
        <position position="138"/>
    </location>
    <ligand>
        <name>Zn(2+)</name>
        <dbReference type="ChEBI" id="CHEBI:29105"/>
        <note>catalytic</note>
    </ligand>
</feature>
<dbReference type="Pfam" id="PF01435">
    <property type="entry name" value="Peptidase_M48"/>
    <property type="match status" value="1"/>
</dbReference>
<dbReference type="GO" id="GO:0008270">
    <property type="term" value="F:zinc ion binding"/>
    <property type="evidence" value="ECO:0007669"/>
    <property type="project" value="UniProtKB-UniRule"/>
</dbReference>
<dbReference type="InterPro" id="IPR022919">
    <property type="entry name" value="Pept_M48_protease_HtpX"/>
</dbReference>
<feature type="transmembrane region" description="Helical" evidence="11">
    <location>
        <begin position="12"/>
        <end position="32"/>
    </location>
</feature>
<evidence type="ECO:0000256" key="6">
    <source>
        <dbReference type="ARBA" id="ARBA00022801"/>
    </source>
</evidence>
<organism evidence="13 14">
    <name type="scientific">Methanospirillum lacunae</name>
    <dbReference type="NCBI Taxonomy" id="668570"/>
    <lineage>
        <taxon>Archaea</taxon>
        <taxon>Methanobacteriati</taxon>
        <taxon>Methanobacteriota</taxon>
        <taxon>Stenosarchaea group</taxon>
        <taxon>Methanomicrobia</taxon>
        <taxon>Methanomicrobiales</taxon>
        <taxon>Methanospirillaceae</taxon>
        <taxon>Methanospirillum</taxon>
    </lineage>
</organism>
<keyword evidence="3 11" id="KW-0645">Protease</keyword>
<evidence type="ECO:0000256" key="9">
    <source>
        <dbReference type="ARBA" id="ARBA00023049"/>
    </source>
</evidence>
<evidence type="ECO:0000256" key="8">
    <source>
        <dbReference type="ARBA" id="ARBA00022989"/>
    </source>
</evidence>
<evidence type="ECO:0000256" key="2">
    <source>
        <dbReference type="ARBA" id="ARBA00022475"/>
    </source>
</evidence>
<evidence type="ECO:0000256" key="5">
    <source>
        <dbReference type="ARBA" id="ARBA00022723"/>
    </source>
</evidence>
<dbReference type="GO" id="GO:0004222">
    <property type="term" value="F:metalloendopeptidase activity"/>
    <property type="evidence" value="ECO:0007669"/>
    <property type="project" value="UniProtKB-UniRule"/>
</dbReference>
<keyword evidence="9 11" id="KW-0482">Metalloprotease</keyword>
<keyword evidence="4 11" id="KW-0812">Transmembrane</keyword>
<keyword evidence="10 11" id="KW-0472">Membrane</keyword>
<dbReference type="GO" id="GO:0005886">
    <property type="term" value="C:plasma membrane"/>
    <property type="evidence" value="ECO:0007669"/>
    <property type="project" value="UniProtKB-SubCell"/>
</dbReference>
<dbReference type="EC" id="3.4.24.-" evidence="11"/>
<name>A0A2V2NEE2_9EURY</name>
<keyword evidence="6 11" id="KW-0378">Hydrolase</keyword>
<feature type="binding site" evidence="11">
    <location>
        <position position="142"/>
    </location>
    <ligand>
        <name>Zn(2+)</name>
        <dbReference type="ChEBI" id="CHEBI:29105"/>
        <note>catalytic</note>
    </ligand>
</feature>
<evidence type="ECO:0000313" key="14">
    <source>
        <dbReference type="Proteomes" id="UP000245657"/>
    </source>
</evidence>
<evidence type="ECO:0000313" key="13">
    <source>
        <dbReference type="EMBL" id="PWR74747.1"/>
    </source>
</evidence>
<evidence type="ECO:0000256" key="4">
    <source>
        <dbReference type="ARBA" id="ARBA00022692"/>
    </source>
</evidence>
<dbReference type="HAMAP" id="MF_00188">
    <property type="entry name" value="Pept_M48_protease_HtpX"/>
    <property type="match status" value="1"/>
</dbReference>
<protein>
    <recommendedName>
        <fullName evidence="11">Protease HtpX homolog</fullName>
        <ecNumber evidence="11">3.4.24.-</ecNumber>
    </recommendedName>
</protein>
<evidence type="ECO:0000259" key="12">
    <source>
        <dbReference type="Pfam" id="PF01435"/>
    </source>
</evidence>
<dbReference type="PANTHER" id="PTHR43221">
    <property type="entry name" value="PROTEASE HTPX"/>
    <property type="match status" value="1"/>
</dbReference>
<dbReference type="RefSeq" id="WP_109966946.1">
    <property type="nucleotide sequence ID" value="NZ_CP176093.1"/>
</dbReference>
<dbReference type="AlphaFoldDB" id="A0A2V2NEE2"/>
<evidence type="ECO:0000256" key="10">
    <source>
        <dbReference type="ARBA" id="ARBA00023136"/>
    </source>
</evidence>
<dbReference type="Proteomes" id="UP000245657">
    <property type="component" value="Unassembled WGS sequence"/>
</dbReference>
<keyword evidence="5 11" id="KW-0479">Metal-binding</keyword>
<keyword evidence="7 11" id="KW-0862">Zinc</keyword>
<dbReference type="InterPro" id="IPR050083">
    <property type="entry name" value="HtpX_protease"/>
</dbReference>
<sequence length="293" mass="32453">MIWKRDWGLTYRVFITWSLLLLVYLVFIGILMALKLSIGFIIIISVVMGLVQYFFSDKLVLMSTGARIVEEDEEPGLHRMIEKLCTEAGLPKPKVAVMQSPIPNAFATGRSPTHAVVAVTDSIMRTLNQQELEAVLAHELSHIKNRDILTMTLASFIAMIASMIMQNFLFASIFDRREGGAGAWIIAGIVAAVVWVVATLLMMALSRYREFAADRGSAYITNNPEALISALTKISGRMEYIPAEAKVAAEGANAFYIIPAISGKTLASLFSTHPPLEKRIENLRKVESELRGY</sequence>